<sequence length="37" mass="3582">MSAPGCGGPHPTLQEPLCAAGLKARGRTAGPAPPASR</sequence>
<evidence type="ECO:0000313" key="3">
    <source>
        <dbReference type="Proteomes" id="UP000238390"/>
    </source>
</evidence>
<evidence type="ECO:0000256" key="1">
    <source>
        <dbReference type="SAM" id="MobiDB-lite"/>
    </source>
</evidence>
<reference evidence="2 3" key="1">
    <citation type="submission" date="2018-02" db="EMBL/GenBank/DDBJ databases">
        <title>FDA/CDC Antimicrobial Resistant Isolate Bank Genome Sequencing.</title>
        <authorList>
            <person name="Benahmed F.H."/>
            <person name="Lutgring J.D."/>
            <person name="Yoo B."/>
            <person name="Machado M."/>
            <person name="Brown A."/>
            <person name="McAllister G."/>
            <person name="Perry A."/>
            <person name="Halpin A.L."/>
            <person name="Vavikolanu K."/>
            <person name="Ott S."/>
            <person name="Zhao X."/>
            <person name="Tallon L.J."/>
            <person name="Sadzewicz L."/>
            <person name="Aluvathingal J."/>
            <person name="Nadendla S."/>
            <person name="Voskania-kordi A."/>
            <person name="Simonyan V."/>
            <person name="Patel J."/>
            <person name="Shawar R.M."/>
        </authorList>
    </citation>
    <scope>NUCLEOTIDE SEQUENCE [LARGE SCALE GENOMIC DNA]</scope>
    <source>
        <strain evidence="2 3">AR_0356</strain>
    </source>
</reference>
<organism evidence="2 3">
    <name type="scientific">Pseudomonas paraeruginosa</name>
    <dbReference type="NCBI Taxonomy" id="2994495"/>
    <lineage>
        <taxon>Bacteria</taxon>
        <taxon>Pseudomonadati</taxon>
        <taxon>Pseudomonadota</taxon>
        <taxon>Gammaproteobacteria</taxon>
        <taxon>Pseudomonadales</taxon>
        <taxon>Pseudomonadaceae</taxon>
        <taxon>Pseudomonas</taxon>
    </lineage>
</organism>
<dbReference type="AlphaFoldDB" id="A0A2R3IZI3"/>
<evidence type="ECO:0000313" key="2">
    <source>
        <dbReference type="EMBL" id="AVK07315.1"/>
    </source>
</evidence>
<protein>
    <submittedName>
        <fullName evidence="2">Uncharacterized protein</fullName>
    </submittedName>
</protein>
<gene>
    <name evidence="2" type="ORF">CSB93_4180</name>
</gene>
<accession>A0A2R3IZI3</accession>
<name>A0A2R3IZI3_9PSED</name>
<proteinExistence type="predicted"/>
<keyword evidence="3" id="KW-1185">Reference proteome</keyword>
<dbReference type="EMBL" id="CP027169">
    <property type="protein sequence ID" value="AVK07315.1"/>
    <property type="molecule type" value="Genomic_DNA"/>
</dbReference>
<feature type="region of interest" description="Disordered" evidence="1">
    <location>
        <begin position="1"/>
        <end position="37"/>
    </location>
</feature>
<dbReference type="Proteomes" id="UP000238390">
    <property type="component" value="Chromosome"/>
</dbReference>